<reference evidence="2 3" key="1">
    <citation type="submission" date="2021-05" db="EMBL/GenBank/DDBJ databases">
        <title>Genome Assembly of Synthetic Allotetraploid Brassica napus Reveals Homoeologous Exchanges between Subgenomes.</title>
        <authorList>
            <person name="Davis J.T."/>
        </authorList>
    </citation>
    <scope>NUCLEOTIDE SEQUENCE [LARGE SCALE GENOMIC DNA]</scope>
    <source>
        <strain evidence="3">cv. Da-Ae</strain>
        <tissue evidence="2">Seedling</tissue>
    </source>
</reference>
<dbReference type="Proteomes" id="UP000824890">
    <property type="component" value="Unassembled WGS sequence"/>
</dbReference>
<dbReference type="EMBL" id="JAGKQM010000018">
    <property type="protein sequence ID" value="KAH0862537.1"/>
    <property type="molecule type" value="Genomic_DNA"/>
</dbReference>
<feature type="region of interest" description="Disordered" evidence="1">
    <location>
        <begin position="67"/>
        <end position="113"/>
    </location>
</feature>
<proteinExistence type="predicted"/>
<accession>A0ABQ7Y2X0</accession>
<keyword evidence="3" id="KW-1185">Reference proteome</keyword>
<comment type="caution">
    <text evidence="2">The sequence shown here is derived from an EMBL/GenBank/DDBJ whole genome shotgun (WGS) entry which is preliminary data.</text>
</comment>
<organism evidence="2 3">
    <name type="scientific">Brassica napus</name>
    <name type="common">Rape</name>
    <dbReference type="NCBI Taxonomy" id="3708"/>
    <lineage>
        <taxon>Eukaryota</taxon>
        <taxon>Viridiplantae</taxon>
        <taxon>Streptophyta</taxon>
        <taxon>Embryophyta</taxon>
        <taxon>Tracheophyta</taxon>
        <taxon>Spermatophyta</taxon>
        <taxon>Magnoliopsida</taxon>
        <taxon>eudicotyledons</taxon>
        <taxon>Gunneridae</taxon>
        <taxon>Pentapetalae</taxon>
        <taxon>rosids</taxon>
        <taxon>malvids</taxon>
        <taxon>Brassicales</taxon>
        <taxon>Brassicaceae</taxon>
        <taxon>Brassiceae</taxon>
        <taxon>Brassica</taxon>
    </lineage>
</organism>
<gene>
    <name evidence="2" type="ORF">HID58_079748</name>
</gene>
<sequence>MQRDLEELSVRERGDVVGAERIGDASGHMIARVVPDPAPVASNLVVNEELSTPTLGVSDATLALLPGEGGAGSNLGDLIELSDSSAEEDGGEKSDEQVPESNPQGTEGTFGGL</sequence>
<name>A0ABQ7Y2X0_BRANA</name>
<evidence type="ECO:0000313" key="2">
    <source>
        <dbReference type="EMBL" id="KAH0862537.1"/>
    </source>
</evidence>
<evidence type="ECO:0000256" key="1">
    <source>
        <dbReference type="SAM" id="MobiDB-lite"/>
    </source>
</evidence>
<protein>
    <submittedName>
        <fullName evidence="2">Uncharacterized protein</fullName>
    </submittedName>
</protein>
<evidence type="ECO:0000313" key="3">
    <source>
        <dbReference type="Proteomes" id="UP000824890"/>
    </source>
</evidence>